<proteinExistence type="predicted"/>
<comment type="caution">
    <text evidence="2">The sequence shown here is derived from an EMBL/GenBank/DDBJ whole genome shotgun (WGS) entry which is preliminary data.</text>
</comment>
<dbReference type="PATRIC" id="fig|1188233.3.peg.557"/>
<feature type="transmembrane region" description="Helical" evidence="1">
    <location>
        <begin position="248"/>
        <end position="269"/>
    </location>
</feature>
<dbReference type="STRING" id="1188233.MAU_5730"/>
<dbReference type="RefSeq" id="WP_004425239.1">
    <property type="nucleotide sequence ID" value="NZ_AORI01000012.1"/>
</dbReference>
<gene>
    <name evidence="2" type="ORF">MAU_5730</name>
</gene>
<evidence type="ECO:0000313" key="3">
    <source>
        <dbReference type="Proteomes" id="UP000013131"/>
    </source>
</evidence>
<keyword evidence="1" id="KW-1133">Transmembrane helix</keyword>
<protein>
    <submittedName>
        <fullName evidence="2">Uncharacterized protein</fullName>
    </submittedName>
</protein>
<evidence type="ECO:0000256" key="1">
    <source>
        <dbReference type="SAM" id="Phobius"/>
    </source>
</evidence>
<keyword evidence="1" id="KW-0472">Membrane</keyword>
<reference evidence="2 3" key="1">
    <citation type="journal article" date="2013" name="Genome Announc.">
        <title>Draft Genome Sequences of Mycoplasma auris and Mycoplasma yeatsii, Two Species of the Ear Canal of Caprinae.</title>
        <authorList>
            <person name="Dordet-Frisoni E."/>
            <person name="Baranowski E."/>
            <person name="Barre A."/>
            <person name="Blanchard A."/>
            <person name="Breton M."/>
            <person name="Couture C."/>
            <person name="Dupuy V."/>
            <person name="Gaurivaud P."/>
            <person name="Jacob D."/>
            <person name="Lemaitre C."/>
            <person name="Manso-Silvan L."/>
            <person name="Nikolski M."/>
            <person name="Nouvel L.X."/>
            <person name="Poumarat F."/>
            <person name="Sirand-Pugnet P."/>
            <person name="Thebault P."/>
            <person name="Theil S."/>
            <person name="Thiaucourt F."/>
            <person name="Citti C."/>
            <person name="Tardy F."/>
        </authorList>
    </citation>
    <scope>NUCLEOTIDE SEQUENCE [LARGE SCALE GENOMIC DNA]</scope>
    <source>
        <strain evidence="2 3">15026</strain>
    </source>
</reference>
<keyword evidence="3" id="KW-1185">Reference proteome</keyword>
<keyword evidence="1" id="KW-0812">Transmembrane</keyword>
<dbReference type="AlphaFoldDB" id="N9UZ77"/>
<sequence>MEKKTETKINPNVIYNLLNMSYFMYVSYLRKKYGGIKESYASISNFGDIIINENINKENEGLYIHHVHEYYIPNLNSKSNINLYPQYQEGKSLVYCNLLEYLLLFIKIKNETSTKVDKMYKIIIPKLNDIYSGINYTNNKDKEIALLVKDKKELYLSCLLSLNIRKKGDCDKILTSSRSNRKYGWSIKNNEEFFNEIKRYLKYDKMKGFSNQEKMPDGPLNFLEKIKKAKESEETLEKNFKFLDVRKLVGIALGIFIAILIIIVIAIVATKKV</sequence>
<organism evidence="2 3">
    <name type="scientific">Metamycoplasma auris 15026</name>
    <dbReference type="NCBI Taxonomy" id="1188233"/>
    <lineage>
        <taxon>Bacteria</taxon>
        <taxon>Bacillati</taxon>
        <taxon>Mycoplasmatota</taxon>
        <taxon>Mycoplasmoidales</taxon>
        <taxon>Metamycoplasmataceae</taxon>
        <taxon>Metamycoplasma</taxon>
    </lineage>
</organism>
<evidence type="ECO:0000313" key="2">
    <source>
        <dbReference type="EMBL" id="ENY68497.1"/>
    </source>
</evidence>
<name>N9UZ77_9BACT</name>
<accession>N9UZ77</accession>
<dbReference type="eggNOG" id="ENOG5031QSR">
    <property type="taxonomic scope" value="Bacteria"/>
</dbReference>
<dbReference type="Proteomes" id="UP000013131">
    <property type="component" value="Unassembled WGS sequence"/>
</dbReference>
<dbReference type="OrthoDB" id="2287900at2"/>
<dbReference type="EMBL" id="AORI01000012">
    <property type="protein sequence ID" value="ENY68497.1"/>
    <property type="molecule type" value="Genomic_DNA"/>
</dbReference>